<evidence type="ECO:0000313" key="3">
    <source>
        <dbReference type="EMBL" id="MFC6631723.1"/>
    </source>
</evidence>
<dbReference type="InterPro" id="IPR051534">
    <property type="entry name" value="CBASS_pafABC_assoc_protein"/>
</dbReference>
<organism evidence="3 5">
    <name type="scientific">Microbulbifer taiwanensis</name>
    <dbReference type="NCBI Taxonomy" id="986746"/>
    <lineage>
        <taxon>Bacteria</taxon>
        <taxon>Pseudomonadati</taxon>
        <taxon>Pseudomonadota</taxon>
        <taxon>Gammaproteobacteria</taxon>
        <taxon>Cellvibrionales</taxon>
        <taxon>Microbulbiferaceae</taxon>
        <taxon>Microbulbifer</taxon>
    </lineage>
</organism>
<dbReference type="SUPFAM" id="SSF46785">
    <property type="entry name" value="Winged helix' DNA-binding domain"/>
    <property type="match status" value="1"/>
</dbReference>
<accession>A0ABW1YIJ6</accession>
<reference evidence="3" key="1">
    <citation type="journal article" date="2014" name="Int. J. Syst. Evol. Microbiol.">
        <title>Complete genome of a new Firmicutes species belonging to the dominant human colonic microbiota ('Ruminococcus bicirculans') reveals two chromosomes and a selective capacity to utilize plant glucans.</title>
        <authorList>
            <consortium name="NISC Comparative Sequencing Program"/>
            <person name="Wegmann U."/>
            <person name="Louis P."/>
            <person name="Goesmann A."/>
            <person name="Henrissat B."/>
            <person name="Duncan S.H."/>
            <person name="Flint H.J."/>
        </authorList>
    </citation>
    <scope>NUCLEOTIDE SEQUENCE</scope>
    <source>
        <strain evidence="3">CCM 7856</strain>
    </source>
</reference>
<evidence type="ECO:0000313" key="4">
    <source>
        <dbReference type="EMBL" id="MFC6635850.1"/>
    </source>
</evidence>
<sequence>MNKSERLLQLLTLLRARRTAVTARALAERLGVSERTLYRDIQSLTLSGVPIDGEAGVGYRLGRGSFVPPLMFTEDEIEALLLGVRMVQGWGDEDMGSAADSALHKIRSVLPDKMLQEQERQRATFLVPDTQRREKARYSGIIRRAIKDRQTLWLDYRDEQGNPTQREGNPLGLIYWGAAWTLVAWCRLRDDHRMFRLDRILDLKPTGQQFQLESHQTLEAYIRQYDPEFVDRAFL</sequence>
<feature type="domain" description="WYL" evidence="2">
    <location>
        <begin position="141"/>
        <end position="204"/>
    </location>
</feature>
<dbReference type="InterPro" id="IPR036390">
    <property type="entry name" value="WH_DNA-bd_sf"/>
</dbReference>
<gene>
    <name evidence="3" type="ORF">ACFQBM_00440</name>
    <name evidence="4" type="ORF">ACFQBM_21495</name>
</gene>
<dbReference type="EMBL" id="JBHSVR010000001">
    <property type="protein sequence ID" value="MFC6635850.1"/>
    <property type="molecule type" value="Genomic_DNA"/>
</dbReference>
<evidence type="ECO:0000259" key="1">
    <source>
        <dbReference type="Pfam" id="PF08279"/>
    </source>
</evidence>
<dbReference type="PANTHER" id="PTHR34580:SF3">
    <property type="entry name" value="PROTEIN PAFB"/>
    <property type="match status" value="1"/>
</dbReference>
<feature type="domain" description="Helix-turn-helix type 11" evidence="1">
    <location>
        <begin position="6"/>
        <end position="60"/>
    </location>
</feature>
<name>A0ABW1YIJ6_9GAMM</name>
<dbReference type="Pfam" id="PF08279">
    <property type="entry name" value="HTH_11"/>
    <property type="match status" value="1"/>
</dbReference>
<dbReference type="PANTHER" id="PTHR34580">
    <property type="match status" value="1"/>
</dbReference>
<dbReference type="Proteomes" id="UP001596425">
    <property type="component" value="Unassembled WGS sequence"/>
</dbReference>
<dbReference type="Pfam" id="PF13280">
    <property type="entry name" value="WYL"/>
    <property type="match status" value="1"/>
</dbReference>
<dbReference type="EMBL" id="JBHSVR010000001">
    <property type="protein sequence ID" value="MFC6631723.1"/>
    <property type="molecule type" value="Genomic_DNA"/>
</dbReference>
<dbReference type="Gene3D" id="1.10.10.10">
    <property type="entry name" value="Winged helix-like DNA-binding domain superfamily/Winged helix DNA-binding domain"/>
    <property type="match status" value="1"/>
</dbReference>
<proteinExistence type="predicted"/>
<reference evidence="5" key="2">
    <citation type="journal article" date="2019" name="Int. J. Syst. Evol. Microbiol.">
        <title>The Global Catalogue of Microorganisms (GCM) 10K type strain sequencing project: providing services to taxonomists for standard genome sequencing and annotation.</title>
        <authorList>
            <consortium name="The Broad Institute Genomics Platform"/>
            <consortium name="The Broad Institute Genome Sequencing Center for Infectious Disease"/>
            <person name="Wu L."/>
            <person name="Ma J."/>
        </authorList>
    </citation>
    <scope>NUCLEOTIDE SEQUENCE [LARGE SCALE GENOMIC DNA]</scope>
    <source>
        <strain evidence="5">CGMCC 1.13718</strain>
    </source>
</reference>
<dbReference type="PROSITE" id="PS52050">
    <property type="entry name" value="WYL"/>
    <property type="match status" value="1"/>
</dbReference>
<dbReference type="InterPro" id="IPR026881">
    <property type="entry name" value="WYL_dom"/>
</dbReference>
<protein>
    <submittedName>
        <fullName evidence="3">Helix-turn-helix transcriptional regulator</fullName>
    </submittedName>
</protein>
<comment type="caution">
    <text evidence="3">The sequence shown here is derived from an EMBL/GenBank/DDBJ whole genome shotgun (WGS) entry which is preliminary data.</text>
</comment>
<evidence type="ECO:0000259" key="2">
    <source>
        <dbReference type="Pfam" id="PF13280"/>
    </source>
</evidence>
<reference evidence="3" key="3">
    <citation type="submission" date="2024-09" db="EMBL/GenBank/DDBJ databases">
        <authorList>
            <person name="Sun Q."/>
            <person name="Mori K."/>
        </authorList>
    </citation>
    <scope>NUCLEOTIDE SEQUENCE</scope>
    <source>
        <strain evidence="3">CCM 7856</strain>
    </source>
</reference>
<dbReference type="RefSeq" id="WP_193193895.1">
    <property type="nucleotide sequence ID" value="NZ_JACZFR010000052.1"/>
</dbReference>
<dbReference type="InterPro" id="IPR036388">
    <property type="entry name" value="WH-like_DNA-bd_sf"/>
</dbReference>
<dbReference type="InterPro" id="IPR013196">
    <property type="entry name" value="HTH_11"/>
</dbReference>
<evidence type="ECO:0000313" key="5">
    <source>
        <dbReference type="Proteomes" id="UP001596425"/>
    </source>
</evidence>
<keyword evidence="5" id="KW-1185">Reference proteome</keyword>